<evidence type="ECO:0000256" key="5">
    <source>
        <dbReference type="ARBA" id="ARBA00022916"/>
    </source>
</evidence>
<dbReference type="Pfam" id="PF14559">
    <property type="entry name" value="TPR_19"/>
    <property type="match status" value="2"/>
</dbReference>
<name>A0A6J5H1D2_9BURK</name>
<evidence type="ECO:0000259" key="8">
    <source>
        <dbReference type="Pfam" id="PF05420"/>
    </source>
</evidence>
<feature type="compositionally biased region" description="Low complexity" evidence="7">
    <location>
        <begin position="320"/>
        <end position="350"/>
    </location>
</feature>
<dbReference type="Gene3D" id="1.25.40.10">
    <property type="entry name" value="Tetratricopeptide repeat domain"/>
    <property type="match status" value="4"/>
</dbReference>
<sequence length="1337" mass="144687">MPSAALNGYAGLASRLSPRFALRLTPLLALLIAALPCFARAQNAPGPAGTQNGPQPAANAAAPSAQAAQLLSAARMWMSKNRPDVASGLVQKALLFDPRQPDALALMGQIELRSNHTAEAAKILAQLRKIAPNASATQDLADAYRLATTDRNELAQIRLLSSAGKSEEAAARMRKLFPYGAPKGDLSRDYYRIIAGTADGRVQAINELRERVKQNPNDTVAALTLGDLLTDRASTRIEGLNLIYGVYRRQDSNRANALAYWRSALNSAGRDDPAYYIWYLRYLQEVPDDTDAKQTVAELGQKLGPKGVAQANAAAASGKSYAPPASVASGNGSGGAVHTARTRPAGPGAAARDRGLAQLQRGDLDEAEASLQTAQRANPNDGATLGALGLVRLREGRHDEARALFARASRLDPDNAGKWRGLEKTATIWGNISKARTANTQGKPAEAETLAREALKLDPGNADASRILADSLIAQQKWSEAESVLRPLVEAKAPNTTPDIDALRSLVTVLRATHRDSEIGPLITATAPRLTGSTAELKRLHADLLSLQADQLLAENRKSPAIAKLEDAVRLTPNDAWTRFTLARLYRDLGLPKLGRDVMDDGLNISPSPDMRYATALYLNSVDDIDGAAAQLDAIPAAERSAGMRELMGNLAAQKKLAEARQLIAQGKDDEARAALDAAAADATAANDPQMLASVGREWIAIGETDKGLALVQDWLAAHPDDPSANGVRVRYGELLAAANRDDDWAKWIDATRERPGLTDKDRANLDDQELRLAVRATDRQIESGDLASARRTLDAVPDRLKSNRRWLLEQADLLEAKGDYKGAMASAQQVLARQPGDADARLTVARMLERMGRDREAAEMVRDVLVDTPADDVDTRLAIARRFTAQGHDREAQDVVDALRARYPDRSDITIQAGRVAQSRGDYDEAASLYRTSRAQEQAEGAQPGTDGLTSASRALQGLDDRRQGQVATEWYQSNLSGDPGISELHATEIPLYVRIPNGYTGHYFFHADTVYLNAGTLPAGSEGIYDYGKAPALGNTHIPAINETATGVALAAGYEYSRANTSWRADIGSTPLGFPITSVLGGFQYRYDFSRASLSFDVSRRAMTSSLVSYAGGRDPVTGETWGGVVRNSATVRGAHDFGPGTLFTSVGFGLLTGSNVPTNQEFKVRSGYDWSVWKRPDQDVSSGLTLNYWQYSKNEHFYTFGNGGYYSPQSYFSVGIPLDWKGRYQKLSWEIDGSVGVSFTNEDRSPFFPTRPDLQALAGNPYFGGGSGGGFSYAIEAALEYRITPHFVAGGRFRIDRSHDYAPNVAMMYLRYFFSPQHGPVPYPPTPVRPYSDY</sequence>
<feature type="domain" description="Cellulose synthase operon C C-terminal" evidence="8">
    <location>
        <begin position="984"/>
        <end position="1317"/>
    </location>
</feature>
<keyword evidence="2" id="KW-0732">Signal</keyword>
<keyword evidence="10" id="KW-1185">Reference proteome</keyword>
<dbReference type="PRINTS" id="PR01441">
    <property type="entry name" value="CELLSNTHASEC"/>
</dbReference>
<dbReference type="GO" id="GO:0006011">
    <property type="term" value="P:UDP-alpha-D-glucose metabolic process"/>
    <property type="evidence" value="ECO:0007669"/>
    <property type="project" value="InterPro"/>
</dbReference>
<accession>A0A6J5H1D2</accession>
<evidence type="ECO:0000313" key="9">
    <source>
        <dbReference type="EMBL" id="CAB3808975.1"/>
    </source>
</evidence>
<proteinExistence type="predicted"/>
<dbReference type="Pfam" id="PF13432">
    <property type="entry name" value="TPR_16"/>
    <property type="match status" value="1"/>
</dbReference>
<dbReference type="InterPro" id="IPR019734">
    <property type="entry name" value="TPR_rpt"/>
</dbReference>
<dbReference type="InterPro" id="IPR051012">
    <property type="entry name" value="CellSynth/LPSAsmb/PSIAsmb"/>
</dbReference>
<reference evidence="9 10" key="1">
    <citation type="submission" date="2020-04" db="EMBL/GenBank/DDBJ databases">
        <authorList>
            <person name="De Canck E."/>
        </authorList>
    </citation>
    <scope>NUCLEOTIDE SEQUENCE [LARGE SCALE GENOMIC DNA]</scope>
    <source>
        <strain evidence="9 10">LMG 28688</strain>
    </source>
</reference>
<feature type="region of interest" description="Disordered" evidence="7">
    <location>
        <begin position="320"/>
        <end position="355"/>
    </location>
</feature>
<organism evidence="9 10">
    <name type="scientific">Paraburkholderia caffeinitolerans</name>
    <dbReference type="NCBI Taxonomy" id="1723730"/>
    <lineage>
        <taxon>Bacteria</taxon>
        <taxon>Pseudomonadati</taxon>
        <taxon>Pseudomonadota</taxon>
        <taxon>Betaproteobacteria</taxon>
        <taxon>Burkholderiales</taxon>
        <taxon>Burkholderiaceae</taxon>
        <taxon>Paraburkholderia</taxon>
    </lineage>
</organism>
<evidence type="ECO:0000256" key="6">
    <source>
        <dbReference type="PROSITE-ProRule" id="PRU00339"/>
    </source>
</evidence>
<dbReference type="InterPro" id="IPR003921">
    <property type="entry name" value="Cell_synth_C"/>
</dbReference>
<keyword evidence="3" id="KW-0677">Repeat</keyword>
<dbReference type="SUPFAM" id="SSF48452">
    <property type="entry name" value="TPR-like"/>
    <property type="match status" value="4"/>
</dbReference>
<dbReference type="PANTHER" id="PTHR45586:SF1">
    <property type="entry name" value="LIPOPOLYSACCHARIDE ASSEMBLY PROTEIN B"/>
    <property type="match status" value="1"/>
</dbReference>
<evidence type="ECO:0000256" key="3">
    <source>
        <dbReference type="ARBA" id="ARBA00022737"/>
    </source>
</evidence>
<dbReference type="Proteomes" id="UP000494119">
    <property type="component" value="Unassembled WGS sequence"/>
</dbReference>
<evidence type="ECO:0000256" key="2">
    <source>
        <dbReference type="ARBA" id="ARBA00022729"/>
    </source>
</evidence>
<dbReference type="InterPro" id="IPR008410">
    <property type="entry name" value="BCSC_C"/>
</dbReference>
<dbReference type="EMBL" id="CADIKL010000063">
    <property type="protein sequence ID" value="CAB3808975.1"/>
    <property type="molecule type" value="Genomic_DNA"/>
</dbReference>
<dbReference type="Pfam" id="PF05420">
    <property type="entry name" value="BCSC_C"/>
    <property type="match status" value="1"/>
</dbReference>
<dbReference type="GO" id="GO:0019867">
    <property type="term" value="C:outer membrane"/>
    <property type="evidence" value="ECO:0007669"/>
    <property type="project" value="InterPro"/>
</dbReference>
<evidence type="ECO:0000313" key="10">
    <source>
        <dbReference type="Proteomes" id="UP000494119"/>
    </source>
</evidence>
<evidence type="ECO:0000256" key="7">
    <source>
        <dbReference type="SAM" id="MobiDB-lite"/>
    </source>
</evidence>
<feature type="repeat" description="TPR" evidence="6">
    <location>
        <begin position="382"/>
        <end position="415"/>
    </location>
</feature>
<dbReference type="PROSITE" id="PS50005">
    <property type="entry name" value="TPR"/>
    <property type="match status" value="2"/>
</dbReference>
<dbReference type="SMART" id="SM00028">
    <property type="entry name" value="TPR"/>
    <property type="match status" value="8"/>
</dbReference>
<evidence type="ECO:0000256" key="1">
    <source>
        <dbReference type="ARBA" id="ARBA00005186"/>
    </source>
</evidence>
<keyword evidence="5" id="KW-0135">Cellulose biosynthesis</keyword>
<comment type="pathway">
    <text evidence="1">Glycan metabolism; bacterial cellulose biosynthesis.</text>
</comment>
<feature type="repeat" description="TPR" evidence="6">
    <location>
        <begin position="348"/>
        <end position="381"/>
    </location>
</feature>
<dbReference type="GO" id="GO:0030244">
    <property type="term" value="P:cellulose biosynthetic process"/>
    <property type="evidence" value="ECO:0007669"/>
    <property type="project" value="UniProtKB-KW"/>
</dbReference>
<protein>
    <submittedName>
        <fullName evidence="9">Cellulose synthase operon protein C</fullName>
    </submittedName>
</protein>
<keyword evidence="4 6" id="KW-0802">TPR repeat</keyword>
<evidence type="ECO:0000256" key="4">
    <source>
        <dbReference type="ARBA" id="ARBA00022803"/>
    </source>
</evidence>
<dbReference type="UniPathway" id="UPA00694"/>
<dbReference type="InterPro" id="IPR011990">
    <property type="entry name" value="TPR-like_helical_dom_sf"/>
</dbReference>
<gene>
    <name evidence="9" type="primary">acsC</name>
    <name evidence="9" type="ORF">LMG28688_06899</name>
</gene>
<dbReference type="PANTHER" id="PTHR45586">
    <property type="entry name" value="TPR REPEAT-CONTAINING PROTEIN PA4667"/>
    <property type="match status" value="1"/>
</dbReference>